<organism evidence="2 3">
    <name type="scientific">Parazoarcus communis SWub3 = DSM 12120</name>
    <dbReference type="NCBI Taxonomy" id="1121029"/>
    <lineage>
        <taxon>Bacteria</taxon>
        <taxon>Pseudomonadati</taxon>
        <taxon>Pseudomonadota</taxon>
        <taxon>Betaproteobacteria</taxon>
        <taxon>Rhodocyclales</taxon>
        <taxon>Zoogloeaceae</taxon>
        <taxon>Parazoarcus</taxon>
    </lineage>
</organism>
<dbReference type="Proteomes" id="UP000248259">
    <property type="component" value="Unassembled WGS sequence"/>
</dbReference>
<keyword evidence="3" id="KW-1185">Reference proteome</keyword>
<name>A0A323URZ2_9RHOO</name>
<dbReference type="RefSeq" id="WP_110527719.1">
    <property type="nucleotide sequence ID" value="NZ_QKOE01000016.1"/>
</dbReference>
<dbReference type="OrthoDB" id="8526975at2"/>
<sequence length="137" mass="14995">MRRYETDSSRAAARILAHALLADGVLDQAELDSLARSGVTGSLGIQRADFDEVLRHYCEDLMMGSDYLDSLHLRLADDALLQLLDEIRDPAFRSLLLEAIEEIVSADGVRTAEEHALIAQAARHWGLAEAARARPGG</sequence>
<evidence type="ECO:0000259" key="1">
    <source>
        <dbReference type="Pfam" id="PF05099"/>
    </source>
</evidence>
<proteinExistence type="predicted"/>
<reference evidence="2 3" key="1">
    <citation type="submission" date="2018-06" db="EMBL/GenBank/DDBJ databases">
        <title>Azoarcus communis strain SWub3 genome.</title>
        <authorList>
            <person name="Zorraquino Salvo V."/>
            <person name="Toubiana D."/>
            <person name="Blumwald E."/>
        </authorList>
    </citation>
    <scope>NUCLEOTIDE SEQUENCE [LARGE SCALE GENOMIC DNA]</scope>
    <source>
        <strain evidence="2 3">SWub3</strain>
    </source>
</reference>
<comment type="caution">
    <text evidence="2">The sequence shown here is derived from an EMBL/GenBank/DDBJ whole genome shotgun (WGS) entry which is preliminary data.</text>
</comment>
<gene>
    <name evidence="2" type="ORF">DNK49_18010</name>
</gene>
<dbReference type="SUPFAM" id="SSF158682">
    <property type="entry name" value="TerB-like"/>
    <property type="match status" value="1"/>
</dbReference>
<accession>A0A323URZ2</accession>
<dbReference type="InterPro" id="IPR007791">
    <property type="entry name" value="DjlA_N"/>
</dbReference>
<feature type="domain" description="Co-chaperone DjlA N-terminal" evidence="1">
    <location>
        <begin position="11"/>
        <end position="133"/>
    </location>
</feature>
<dbReference type="AlphaFoldDB" id="A0A323URZ2"/>
<evidence type="ECO:0000313" key="2">
    <source>
        <dbReference type="EMBL" id="PZA15239.1"/>
    </source>
</evidence>
<dbReference type="InterPro" id="IPR029024">
    <property type="entry name" value="TerB-like"/>
</dbReference>
<dbReference type="Pfam" id="PF05099">
    <property type="entry name" value="TerB"/>
    <property type="match status" value="1"/>
</dbReference>
<protein>
    <submittedName>
        <fullName evidence="2">TerB family tellurite resistance protein</fullName>
    </submittedName>
</protein>
<dbReference type="Gene3D" id="1.10.3680.10">
    <property type="entry name" value="TerB-like"/>
    <property type="match status" value="1"/>
</dbReference>
<evidence type="ECO:0000313" key="3">
    <source>
        <dbReference type="Proteomes" id="UP000248259"/>
    </source>
</evidence>
<dbReference type="EMBL" id="QKOE01000016">
    <property type="protein sequence ID" value="PZA15239.1"/>
    <property type="molecule type" value="Genomic_DNA"/>
</dbReference>